<evidence type="ECO:0000256" key="1">
    <source>
        <dbReference type="SAM" id="MobiDB-lite"/>
    </source>
</evidence>
<accession>A0A5C1AC11</accession>
<dbReference type="OrthoDB" id="73001at2"/>
<organism evidence="2 3">
    <name type="scientific">Limnoglobus roseus</name>
    <dbReference type="NCBI Taxonomy" id="2598579"/>
    <lineage>
        <taxon>Bacteria</taxon>
        <taxon>Pseudomonadati</taxon>
        <taxon>Planctomycetota</taxon>
        <taxon>Planctomycetia</taxon>
        <taxon>Gemmatales</taxon>
        <taxon>Gemmataceae</taxon>
        <taxon>Limnoglobus</taxon>
    </lineage>
</organism>
<dbReference type="SUPFAM" id="SSF53137">
    <property type="entry name" value="Translational machinery components"/>
    <property type="match status" value="1"/>
</dbReference>
<feature type="compositionally biased region" description="Basic and acidic residues" evidence="1">
    <location>
        <begin position="144"/>
        <end position="157"/>
    </location>
</feature>
<gene>
    <name evidence="2" type="ORF">PX52LOC_03784</name>
</gene>
<name>A0A5C1AC11_9BACT</name>
<dbReference type="AlphaFoldDB" id="A0A5C1AC11"/>
<dbReference type="Proteomes" id="UP000324974">
    <property type="component" value="Chromosome"/>
</dbReference>
<dbReference type="EMBL" id="CP042425">
    <property type="protein sequence ID" value="QEL16811.1"/>
    <property type="molecule type" value="Genomic_DNA"/>
</dbReference>
<feature type="region of interest" description="Disordered" evidence="1">
    <location>
        <begin position="132"/>
        <end position="157"/>
    </location>
</feature>
<keyword evidence="3" id="KW-1185">Reference proteome</keyword>
<evidence type="ECO:0000313" key="2">
    <source>
        <dbReference type="EMBL" id="QEL16811.1"/>
    </source>
</evidence>
<evidence type="ECO:0000313" key="3">
    <source>
        <dbReference type="Proteomes" id="UP000324974"/>
    </source>
</evidence>
<sequence>MTTQTRTEIPAHLNGRHERTYEAIFRHPAAHNLEWHDVRSLLDALAEVTEGSNGSLRVTRNGHETILHDPKHKNVTSVEDVLALRRFLEQSGVPAAQPPATAASDLLVVIDHQEAKVYRTLLHGTVPEHLAPYDPHGYGRHLRSRNEETDGKRRPERKSYYEAVAATLRGADRIVLFGSGTGASSALDELVTDLRENHRDVAERVIGTAAVDAHHLTDDQLLARAREFFAPAGV</sequence>
<proteinExistence type="predicted"/>
<protein>
    <submittedName>
        <fullName evidence="2">Uncharacterized protein</fullName>
    </submittedName>
</protein>
<dbReference type="KEGG" id="lrs:PX52LOC_03784"/>
<dbReference type="RefSeq" id="WP_149111493.1">
    <property type="nucleotide sequence ID" value="NZ_CP042425.1"/>
</dbReference>
<reference evidence="3" key="1">
    <citation type="submission" date="2019-08" db="EMBL/GenBank/DDBJ databases">
        <title>Limnoglobus roseus gen. nov., sp. nov., a novel freshwater planctomycete with a giant genome from the family Gemmataceae.</title>
        <authorList>
            <person name="Kulichevskaya I.S."/>
            <person name="Naumoff D.G."/>
            <person name="Miroshnikov K."/>
            <person name="Ivanova A."/>
            <person name="Philippov D.A."/>
            <person name="Hakobyan A."/>
            <person name="Rijpstra I.C."/>
            <person name="Sinninghe Damste J.S."/>
            <person name="Liesack W."/>
            <person name="Dedysh S.N."/>
        </authorList>
    </citation>
    <scope>NUCLEOTIDE SEQUENCE [LARGE SCALE GENOMIC DNA]</scope>
    <source>
        <strain evidence="3">PX52</strain>
    </source>
</reference>